<protein>
    <submittedName>
        <fullName evidence="1">Uncharacterized protein</fullName>
    </submittedName>
</protein>
<evidence type="ECO:0000313" key="1">
    <source>
        <dbReference type="EMBL" id="DAE23012.1"/>
    </source>
</evidence>
<name>A0A8S5QWI5_9CAUD</name>
<sequence length="127" mass="14835">MLGFIPSITDGDRDVTEEEWLDGLRHLSHDQILQAHFSLQEQIKKHYKLRAEPKHMKKAIALCEQHIALAPLAIEAMKQNPHMYSNGEFFAPGHHGYRQYAIILRRKKEFDKLNEIEKKKCSEGWAD</sequence>
<proteinExistence type="predicted"/>
<organism evidence="1">
    <name type="scientific">Siphoviridae sp. ct2u94</name>
    <dbReference type="NCBI Taxonomy" id="2826277"/>
    <lineage>
        <taxon>Viruses</taxon>
        <taxon>Duplodnaviria</taxon>
        <taxon>Heunggongvirae</taxon>
        <taxon>Uroviricota</taxon>
        <taxon>Caudoviricetes</taxon>
    </lineage>
</organism>
<dbReference type="EMBL" id="BK015744">
    <property type="protein sequence ID" value="DAE23012.1"/>
    <property type="molecule type" value="Genomic_DNA"/>
</dbReference>
<reference evidence="1" key="1">
    <citation type="journal article" date="2021" name="Proc. Natl. Acad. Sci. U.S.A.">
        <title>A Catalog of Tens of Thousands of Viruses from Human Metagenomes Reveals Hidden Associations with Chronic Diseases.</title>
        <authorList>
            <person name="Tisza M.J."/>
            <person name="Buck C.B."/>
        </authorList>
    </citation>
    <scope>NUCLEOTIDE SEQUENCE</scope>
    <source>
        <strain evidence="1">Ct2u94</strain>
    </source>
</reference>
<accession>A0A8S5QWI5</accession>